<keyword evidence="2" id="KW-1185">Reference proteome</keyword>
<accession>A0A0H2RVQ4</accession>
<evidence type="ECO:0000313" key="2">
    <source>
        <dbReference type="Proteomes" id="UP000053477"/>
    </source>
</evidence>
<sequence>MSSNIFRSPTDRDFKLALENICQCVMETPRSSDHLQPQSLTKENLELLEVQSALEKWRDSSRRLREVYNLALEFVNAAESGALATSTNLPSDDGENRLASNSACDCQECRQAIGIYDNDEVSTDPATYEIPEEAMSRLSLSRK</sequence>
<protein>
    <submittedName>
        <fullName evidence="1">Uncharacterized protein</fullName>
    </submittedName>
</protein>
<organism evidence="1 2">
    <name type="scientific">Schizopora paradoxa</name>
    <dbReference type="NCBI Taxonomy" id="27342"/>
    <lineage>
        <taxon>Eukaryota</taxon>
        <taxon>Fungi</taxon>
        <taxon>Dikarya</taxon>
        <taxon>Basidiomycota</taxon>
        <taxon>Agaricomycotina</taxon>
        <taxon>Agaricomycetes</taxon>
        <taxon>Hymenochaetales</taxon>
        <taxon>Schizoporaceae</taxon>
        <taxon>Schizopora</taxon>
    </lineage>
</organism>
<dbReference type="InParanoid" id="A0A0H2RVQ4"/>
<evidence type="ECO:0000313" key="1">
    <source>
        <dbReference type="EMBL" id="KLO13498.1"/>
    </source>
</evidence>
<name>A0A0H2RVQ4_9AGAM</name>
<gene>
    <name evidence="1" type="ORF">SCHPADRAFT_940289</name>
</gene>
<reference evidence="1 2" key="1">
    <citation type="submission" date="2015-04" db="EMBL/GenBank/DDBJ databases">
        <title>Complete genome sequence of Schizopora paradoxa KUC8140, a cosmopolitan wood degrader in East Asia.</title>
        <authorList>
            <consortium name="DOE Joint Genome Institute"/>
            <person name="Min B."/>
            <person name="Park H."/>
            <person name="Jang Y."/>
            <person name="Kim J.-J."/>
            <person name="Kim K.H."/>
            <person name="Pangilinan J."/>
            <person name="Lipzen A."/>
            <person name="Riley R."/>
            <person name="Grigoriev I.V."/>
            <person name="Spatafora J.W."/>
            <person name="Choi I.-G."/>
        </authorList>
    </citation>
    <scope>NUCLEOTIDE SEQUENCE [LARGE SCALE GENOMIC DNA]</scope>
    <source>
        <strain evidence="1 2">KUC8140</strain>
    </source>
</reference>
<dbReference type="AlphaFoldDB" id="A0A0H2RVQ4"/>
<dbReference type="EMBL" id="KQ085958">
    <property type="protein sequence ID" value="KLO13498.1"/>
    <property type="molecule type" value="Genomic_DNA"/>
</dbReference>
<proteinExistence type="predicted"/>
<dbReference type="Proteomes" id="UP000053477">
    <property type="component" value="Unassembled WGS sequence"/>
</dbReference>